<comment type="caution">
    <text evidence="1">The sequence shown here is derived from an EMBL/GenBank/DDBJ whole genome shotgun (WGS) entry which is preliminary data.</text>
</comment>
<dbReference type="AlphaFoldDB" id="A0A822ZN80"/>
<evidence type="ECO:0000313" key="2">
    <source>
        <dbReference type="Proteomes" id="UP000607653"/>
    </source>
</evidence>
<gene>
    <name evidence="1" type="ORF">HUJ06_016619</name>
</gene>
<proteinExistence type="predicted"/>
<reference evidence="1 2" key="1">
    <citation type="journal article" date="2020" name="Mol. Biol. Evol.">
        <title>Distinct Expression and Methylation Patterns for Genes with Different Fates following a Single Whole-Genome Duplication in Flowering Plants.</title>
        <authorList>
            <person name="Shi T."/>
            <person name="Rahmani R.S."/>
            <person name="Gugger P.F."/>
            <person name="Wang M."/>
            <person name="Li H."/>
            <person name="Zhang Y."/>
            <person name="Li Z."/>
            <person name="Wang Q."/>
            <person name="Van de Peer Y."/>
            <person name="Marchal K."/>
            <person name="Chen J."/>
        </authorList>
    </citation>
    <scope>NUCLEOTIDE SEQUENCE [LARGE SCALE GENOMIC DNA]</scope>
    <source>
        <tissue evidence="1">Leaf</tissue>
    </source>
</reference>
<sequence length="47" mass="5345">MSSSYMDTMVIINPVRCIATIHNLKSPINTKHETILGSWHYQLSSLI</sequence>
<keyword evidence="2" id="KW-1185">Reference proteome</keyword>
<organism evidence="1 2">
    <name type="scientific">Nelumbo nucifera</name>
    <name type="common">Sacred lotus</name>
    <dbReference type="NCBI Taxonomy" id="4432"/>
    <lineage>
        <taxon>Eukaryota</taxon>
        <taxon>Viridiplantae</taxon>
        <taxon>Streptophyta</taxon>
        <taxon>Embryophyta</taxon>
        <taxon>Tracheophyta</taxon>
        <taxon>Spermatophyta</taxon>
        <taxon>Magnoliopsida</taxon>
        <taxon>Proteales</taxon>
        <taxon>Nelumbonaceae</taxon>
        <taxon>Nelumbo</taxon>
    </lineage>
</organism>
<name>A0A822ZN80_NELNU</name>
<dbReference type="EMBL" id="DUZY01000008">
    <property type="protein sequence ID" value="DAD46682.1"/>
    <property type="molecule type" value="Genomic_DNA"/>
</dbReference>
<protein>
    <submittedName>
        <fullName evidence="1">Uncharacterized protein</fullName>
    </submittedName>
</protein>
<dbReference type="Proteomes" id="UP000607653">
    <property type="component" value="Unassembled WGS sequence"/>
</dbReference>
<evidence type="ECO:0000313" key="1">
    <source>
        <dbReference type="EMBL" id="DAD46682.1"/>
    </source>
</evidence>
<accession>A0A822ZN80</accession>